<dbReference type="PANTHER" id="PTHR24652">
    <property type="entry name" value="LOW-DENSITY LIPOPROTEIN RECEPTOR CLASS A DOMAIN-CONTAINING PROTEIN 2"/>
    <property type="match status" value="1"/>
</dbReference>
<dbReference type="InterPro" id="IPR042333">
    <property type="entry name" value="LRAD2/Mig-13-like"/>
</dbReference>
<dbReference type="InterPro" id="IPR035914">
    <property type="entry name" value="Sperma_CUB_dom_sf"/>
</dbReference>
<keyword evidence="1" id="KW-1015">Disulfide bond</keyword>
<dbReference type="OrthoDB" id="10664762at2759"/>
<dbReference type="PROSITE" id="PS01209">
    <property type="entry name" value="LDLRA_1"/>
    <property type="match status" value="1"/>
</dbReference>
<dbReference type="Gene3D" id="4.10.400.10">
    <property type="entry name" value="Low-density Lipoprotein Receptor"/>
    <property type="match status" value="1"/>
</dbReference>
<gene>
    <name evidence="5" type="ORF">C0Q70_19271</name>
</gene>
<dbReference type="InterPro" id="IPR036055">
    <property type="entry name" value="LDL_receptor-like_sf"/>
</dbReference>
<feature type="compositionally biased region" description="Low complexity" evidence="3">
    <location>
        <begin position="633"/>
        <end position="649"/>
    </location>
</feature>
<feature type="compositionally biased region" description="Pro residues" evidence="3">
    <location>
        <begin position="650"/>
        <end position="660"/>
    </location>
</feature>
<dbReference type="SMART" id="SM00192">
    <property type="entry name" value="LDLa"/>
    <property type="match status" value="1"/>
</dbReference>
<feature type="compositionally biased region" description="Low complexity" evidence="3">
    <location>
        <begin position="289"/>
        <end position="306"/>
    </location>
</feature>
<dbReference type="SUPFAM" id="SSF49854">
    <property type="entry name" value="Spermadhesin, CUB domain"/>
    <property type="match status" value="1"/>
</dbReference>
<feature type="region of interest" description="Disordered" evidence="3">
    <location>
        <begin position="267"/>
        <end position="732"/>
    </location>
</feature>
<keyword evidence="6" id="KW-1185">Reference proteome</keyword>
<evidence type="ECO:0000256" key="4">
    <source>
        <dbReference type="SAM" id="Phobius"/>
    </source>
</evidence>
<dbReference type="Pfam" id="PF00057">
    <property type="entry name" value="Ldl_recept_a"/>
    <property type="match status" value="1"/>
</dbReference>
<dbReference type="InterPro" id="IPR002172">
    <property type="entry name" value="LDrepeatLR_classA_rpt"/>
</dbReference>
<keyword evidence="4" id="KW-1133">Transmembrane helix</keyword>
<feature type="compositionally biased region" description="Basic and acidic residues" evidence="3">
    <location>
        <begin position="686"/>
        <end position="701"/>
    </location>
</feature>
<feature type="compositionally biased region" description="Basic and acidic residues" evidence="3">
    <location>
        <begin position="433"/>
        <end position="527"/>
    </location>
</feature>
<protein>
    <recommendedName>
        <fullName evidence="7">CUB domain-containing protein</fullName>
    </recommendedName>
</protein>
<feature type="compositionally biased region" description="Basic and acidic residues" evidence="3">
    <location>
        <begin position="394"/>
        <end position="426"/>
    </location>
</feature>
<comment type="caution">
    <text evidence="5">The sequence shown here is derived from an EMBL/GenBank/DDBJ whole genome shotgun (WGS) entry which is preliminary data.</text>
</comment>
<feature type="transmembrane region" description="Helical" evidence="4">
    <location>
        <begin position="214"/>
        <end position="236"/>
    </location>
</feature>
<accession>A0A2T7NIX5</accession>
<feature type="compositionally biased region" description="Basic and acidic residues" evidence="3">
    <location>
        <begin position="307"/>
        <end position="341"/>
    </location>
</feature>
<dbReference type="Proteomes" id="UP000245119">
    <property type="component" value="Linkage Group LG12"/>
</dbReference>
<keyword evidence="4" id="KW-0812">Transmembrane</keyword>
<evidence type="ECO:0000256" key="2">
    <source>
        <dbReference type="PROSITE-ProRule" id="PRU00124"/>
    </source>
</evidence>
<evidence type="ECO:0000313" key="5">
    <source>
        <dbReference type="EMBL" id="PVD21105.1"/>
    </source>
</evidence>
<feature type="compositionally biased region" description="Basic and acidic residues" evidence="3">
    <location>
        <begin position="557"/>
        <end position="572"/>
    </location>
</feature>
<evidence type="ECO:0008006" key="7">
    <source>
        <dbReference type="Google" id="ProtNLM"/>
    </source>
</evidence>
<name>A0A2T7NIX5_POMCA</name>
<dbReference type="CDD" id="cd00112">
    <property type="entry name" value="LDLa"/>
    <property type="match status" value="1"/>
</dbReference>
<proteinExistence type="predicted"/>
<comment type="caution">
    <text evidence="2">Lacks conserved residue(s) required for the propagation of feature annotation.</text>
</comment>
<dbReference type="InterPro" id="IPR023415">
    <property type="entry name" value="LDLR_class-A_CS"/>
</dbReference>
<organism evidence="5 6">
    <name type="scientific">Pomacea canaliculata</name>
    <name type="common">Golden apple snail</name>
    <dbReference type="NCBI Taxonomy" id="400727"/>
    <lineage>
        <taxon>Eukaryota</taxon>
        <taxon>Metazoa</taxon>
        <taxon>Spiralia</taxon>
        <taxon>Lophotrochozoa</taxon>
        <taxon>Mollusca</taxon>
        <taxon>Gastropoda</taxon>
        <taxon>Caenogastropoda</taxon>
        <taxon>Architaenioglossa</taxon>
        <taxon>Ampullarioidea</taxon>
        <taxon>Ampullariidae</taxon>
        <taxon>Pomacea</taxon>
    </lineage>
</organism>
<sequence>MSVVKFTQLDVEEFGVLFLKHDAARSFMVCPSPDIEVTCKSTVDLQSLGYDAGVLISRLPSRIPIYANVEEKCDIHISIPVGYELMLYFDWLEFLGSDVTRCESTSWSCLTALPAPTSQKKVCGREEDMPKDMFFVYKNFLILRVEANGVIMGSGFRIHFTRYRITIPCSRDEFMCETFGRTRCIANHLVCDDWNDCGDWVDEEQYCDRLTGGAIAGVVLAAVFFVGLFVFLVIWFCKCRNSDSGADEEKDADFMMRSEISKSSNIGTMAPFGVSSESMERQEYAPRYSKGQSGSRGRLSRSQDLSIPEHDDAPPPYVEKGRYVDDSRSDGASDVFEDSRPRSRRKSNGRARNNDDIDEEEEMEPPRMRRPRSRSQEDRLNARPAEVEAVAVRPVKEEVHFVARPDDRYAARKSGRDSPPEDDRYPRNGRYPPRRDEWEPEYDDRYPPRDDRRQSSGRDDRDRRDRRDDRDPRDRRDDRDPRDRRDDRDPRDRRDDRDPRDRRDERDPRDRRSQRDPRDRRSFPRDASDEDDDPSSVRDSLHPLREKRKSLQDLGTDDERRSRGGRSGDERSIPASEDEFPPPPSQWEEPPPSRRRPDARAATPPPPRAARDDSLDSDQDEREPPRVRHSQRPTTVTPTSKAPPATAKPSPAPAPVPVPSPASASVTSDIAPDDPPQRRRRRRSRSREGREGGNRPSRGDEVPPVVLRDYDDEDDDPHPYKIRGASYREEAV</sequence>
<evidence type="ECO:0000313" key="6">
    <source>
        <dbReference type="Proteomes" id="UP000245119"/>
    </source>
</evidence>
<dbReference type="EMBL" id="PZQS01000012">
    <property type="protein sequence ID" value="PVD21105.1"/>
    <property type="molecule type" value="Genomic_DNA"/>
</dbReference>
<dbReference type="PROSITE" id="PS50068">
    <property type="entry name" value="LDLRA_2"/>
    <property type="match status" value="1"/>
</dbReference>
<dbReference type="AlphaFoldDB" id="A0A2T7NIX5"/>
<dbReference type="SUPFAM" id="SSF57424">
    <property type="entry name" value="LDL receptor-like module"/>
    <property type="match status" value="1"/>
</dbReference>
<evidence type="ECO:0000256" key="3">
    <source>
        <dbReference type="SAM" id="MobiDB-lite"/>
    </source>
</evidence>
<feature type="compositionally biased region" description="Low complexity" evidence="3">
    <location>
        <begin position="382"/>
        <end position="393"/>
    </location>
</feature>
<feature type="compositionally biased region" description="Basic and acidic residues" evidence="3">
    <location>
        <begin position="535"/>
        <end position="544"/>
    </location>
</feature>
<reference evidence="5 6" key="1">
    <citation type="submission" date="2018-04" db="EMBL/GenBank/DDBJ databases">
        <title>The genome of golden apple snail Pomacea canaliculata provides insight into stress tolerance and invasive adaptation.</title>
        <authorList>
            <person name="Liu C."/>
            <person name="Liu B."/>
            <person name="Ren Y."/>
            <person name="Zhang Y."/>
            <person name="Wang H."/>
            <person name="Li S."/>
            <person name="Jiang F."/>
            <person name="Yin L."/>
            <person name="Zhang G."/>
            <person name="Qian W."/>
            <person name="Fan W."/>
        </authorList>
    </citation>
    <scope>NUCLEOTIDE SEQUENCE [LARGE SCALE GENOMIC DNA]</scope>
    <source>
        <strain evidence="5">SZHN2017</strain>
        <tissue evidence="5">Muscle</tissue>
    </source>
</reference>
<keyword evidence="4" id="KW-0472">Membrane</keyword>
<evidence type="ECO:0000256" key="1">
    <source>
        <dbReference type="ARBA" id="ARBA00023157"/>
    </source>
</evidence>